<evidence type="ECO:0000256" key="9">
    <source>
        <dbReference type="SAM" id="MobiDB-lite"/>
    </source>
</evidence>
<evidence type="ECO:0000259" key="10">
    <source>
        <dbReference type="Pfam" id="PF02953"/>
    </source>
</evidence>
<keyword evidence="11" id="KW-1185">Reference proteome</keyword>
<dbReference type="OrthoDB" id="1551503at2759"/>
<dbReference type="PANTHER" id="PTHR13172">
    <property type="entry name" value="MITOCHONDRIAL IMPORT INNER MEMBRANE TRANSLOCASE SUBUNIT TIM9B"/>
    <property type="match status" value="1"/>
</dbReference>
<gene>
    <name evidence="12 13" type="primary">LOC106180342</name>
</gene>
<evidence type="ECO:0000256" key="2">
    <source>
        <dbReference type="ARBA" id="ARBA00022723"/>
    </source>
</evidence>
<keyword evidence="3" id="KW-0862">Zinc</keyword>
<dbReference type="Gene3D" id="1.10.287.810">
    <property type="entry name" value="Mitochondrial import inner membrane translocase subunit tim13 like domains"/>
    <property type="match status" value="1"/>
</dbReference>
<evidence type="ECO:0000256" key="4">
    <source>
        <dbReference type="ARBA" id="ARBA00022927"/>
    </source>
</evidence>
<dbReference type="GO" id="GO:0005743">
    <property type="term" value="C:mitochondrial inner membrane"/>
    <property type="evidence" value="ECO:0007669"/>
    <property type="project" value="UniProtKB-SubCell"/>
</dbReference>
<feature type="domain" description="Tim10-like" evidence="10">
    <location>
        <begin position="19"/>
        <end position="69"/>
    </location>
</feature>
<keyword evidence="2" id="KW-0479">Metal-binding</keyword>
<dbReference type="KEGG" id="lak:106180342"/>
<evidence type="ECO:0000313" key="11">
    <source>
        <dbReference type="Proteomes" id="UP000085678"/>
    </source>
</evidence>
<keyword evidence="1 8" id="KW-0813">Transport</keyword>
<evidence type="ECO:0000313" key="13">
    <source>
        <dbReference type="RefSeq" id="XP_013419761.1"/>
    </source>
</evidence>
<organism evidence="11 13">
    <name type="scientific">Lingula anatina</name>
    <name type="common">Brachiopod</name>
    <name type="synonym">Lingula unguis</name>
    <dbReference type="NCBI Taxonomy" id="7574"/>
    <lineage>
        <taxon>Eukaryota</taxon>
        <taxon>Metazoa</taxon>
        <taxon>Spiralia</taxon>
        <taxon>Lophotrochozoa</taxon>
        <taxon>Brachiopoda</taxon>
        <taxon>Linguliformea</taxon>
        <taxon>Lingulata</taxon>
        <taxon>Lingulida</taxon>
        <taxon>Linguloidea</taxon>
        <taxon>Lingulidae</taxon>
        <taxon>Lingula</taxon>
    </lineage>
</organism>
<comment type="domain">
    <text evidence="8">The twin CX3C motif contains 4 conserved Cys residues that form 2 disulfide bonds in the mitochondrial intermembrane space.</text>
</comment>
<dbReference type="InterPro" id="IPR035427">
    <property type="entry name" value="Tim10-like_dom_sf"/>
</dbReference>
<comment type="similarity">
    <text evidence="8">Belongs to the small Tim family.</text>
</comment>
<name>A0A1S3KBX4_LINAN</name>
<dbReference type="RefSeq" id="XP_013419761.1">
    <property type="nucleotide sequence ID" value="XM_013564307.1"/>
</dbReference>
<accession>A0A1S3KBX4</accession>
<dbReference type="STRING" id="7574.A0A1S3KBX4"/>
<evidence type="ECO:0000313" key="12">
    <source>
        <dbReference type="RefSeq" id="XP_013419760.1"/>
    </source>
</evidence>
<dbReference type="GO" id="GO:0015031">
    <property type="term" value="P:protein transport"/>
    <property type="evidence" value="ECO:0007669"/>
    <property type="project" value="UniProtKB-KW"/>
</dbReference>
<evidence type="ECO:0000256" key="3">
    <source>
        <dbReference type="ARBA" id="ARBA00022833"/>
    </source>
</evidence>
<dbReference type="GO" id="GO:0046872">
    <property type="term" value="F:metal ion binding"/>
    <property type="evidence" value="ECO:0007669"/>
    <property type="project" value="UniProtKB-KW"/>
</dbReference>
<dbReference type="Proteomes" id="UP000085678">
    <property type="component" value="Unplaced"/>
</dbReference>
<dbReference type="AlphaFoldDB" id="A0A1S3KBX4"/>
<evidence type="ECO:0000256" key="6">
    <source>
        <dbReference type="ARBA" id="ARBA00023128"/>
    </source>
</evidence>
<dbReference type="InterPro" id="IPR004217">
    <property type="entry name" value="Tim10-like"/>
</dbReference>
<keyword evidence="8" id="KW-0472">Membrane</keyword>
<keyword evidence="5 8" id="KW-0811">Translocation</keyword>
<keyword evidence="7 8" id="KW-1015">Disulfide bond</keyword>
<reference evidence="12 13" key="1">
    <citation type="submission" date="2025-04" db="UniProtKB">
        <authorList>
            <consortium name="RefSeq"/>
        </authorList>
    </citation>
    <scope>IDENTIFICATION</scope>
    <source>
        <tissue evidence="12 13">Gonads</tissue>
    </source>
</reference>
<keyword evidence="4 8" id="KW-0653">Protein transport</keyword>
<dbReference type="RefSeq" id="XP_013419760.1">
    <property type="nucleotide sequence ID" value="XM_013564306.1"/>
</dbReference>
<protein>
    <recommendedName>
        <fullName evidence="8">Mitochondrial import inner membrane translocase subunit</fullName>
    </recommendedName>
</protein>
<dbReference type="OMA" id="IMTERCF"/>
<evidence type="ECO:0000256" key="1">
    <source>
        <dbReference type="ARBA" id="ARBA00022448"/>
    </source>
</evidence>
<keyword evidence="8" id="KW-0143">Chaperone</keyword>
<evidence type="ECO:0000256" key="7">
    <source>
        <dbReference type="ARBA" id="ARBA00023157"/>
    </source>
</evidence>
<dbReference type="InterPro" id="IPR050673">
    <property type="entry name" value="Mito_inner_translocase_sub"/>
</dbReference>
<keyword evidence="8" id="KW-0999">Mitochondrion inner membrane</keyword>
<proteinExistence type="inferred from homology"/>
<evidence type="ECO:0000256" key="5">
    <source>
        <dbReference type="ARBA" id="ARBA00023010"/>
    </source>
</evidence>
<feature type="compositionally biased region" description="Low complexity" evidence="9">
    <location>
        <begin position="85"/>
        <end position="100"/>
    </location>
</feature>
<feature type="region of interest" description="Disordered" evidence="9">
    <location>
        <begin position="85"/>
        <end position="112"/>
    </location>
</feature>
<comment type="function">
    <text evidence="8">Mitochondrial intermembrane chaperone that participates in the import and insertion of some multi-pass transmembrane proteins into the mitochondrial inner membrane. Also required for the transfer of beta-barrel precursors from the TOM complex to the sorting and assembly machinery (SAM complex) of the outer membrane. Acts as a chaperone-like protein that protects the hydrophobic precursors from aggregation and guide them through the mitochondrial intermembrane space.</text>
</comment>
<dbReference type="Pfam" id="PF02953">
    <property type="entry name" value="zf-Tim10_DDP"/>
    <property type="match status" value="1"/>
</dbReference>
<evidence type="ECO:0000256" key="8">
    <source>
        <dbReference type="RuleBase" id="RU367043"/>
    </source>
</evidence>
<keyword evidence="6 8" id="KW-0496">Mitochondrion</keyword>
<dbReference type="GeneID" id="106180342"/>
<comment type="subcellular location">
    <subcellularLocation>
        <location evidence="8">Mitochondrion inner membrane</location>
        <topology evidence="8">Peripheral membrane protein</topology>
        <orientation evidence="8">Intermembrane side</orientation>
    </subcellularLocation>
</comment>
<sequence length="112" mass="12921">MNAAQMQSASLDQQMRVSRDFFSIYNQMTDNCFSRCVSNFNYNQLTKDEASCIHSCCDKLVKMNHRGMAIFMDVQTKKQQAMMEQVTQMEQQQQNQDQTVLPSIGSETKQST</sequence>
<dbReference type="SUPFAM" id="SSF144122">
    <property type="entry name" value="Tim10-like"/>
    <property type="match status" value="1"/>
</dbReference>
<comment type="subunit">
    <text evidence="8">Heterohexamer.</text>
</comment>